<organism evidence="2 3">
    <name type="scientific">Ramlibacter agri</name>
    <dbReference type="NCBI Taxonomy" id="2728837"/>
    <lineage>
        <taxon>Bacteria</taxon>
        <taxon>Pseudomonadati</taxon>
        <taxon>Pseudomonadota</taxon>
        <taxon>Betaproteobacteria</taxon>
        <taxon>Burkholderiales</taxon>
        <taxon>Comamonadaceae</taxon>
        <taxon>Ramlibacter</taxon>
    </lineage>
</organism>
<sequence>MKSKILALSLAAGALLGVASAQATPAVVAGTGYGYGSGYAPSPEVIVQGAPPAPIYEAAPPARPGYVWTPGYYEWHGDRYAWSGGHWVETRPGYAWQEARWVQRQDGSWRLMGGHWVRGEGYAYYGGRDRDGDGVPNRYDAYPDNAYRR</sequence>
<dbReference type="InterPro" id="IPR024447">
    <property type="entry name" value="YXWGXW_rpt"/>
</dbReference>
<keyword evidence="1" id="KW-0732">Signal</keyword>
<evidence type="ECO:0000313" key="2">
    <source>
        <dbReference type="EMBL" id="NML48139.1"/>
    </source>
</evidence>
<evidence type="ECO:0000256" key="1">
    <source>
        <dbReference type="SAM" id="SignalP"/>
    </source>
</evidence>
<dbReference type="AlphaFoldDB" id="A0A848HFB4"/>
<reference evidence="2 3" key="1">
    <citation type="submission" date="2020-04" db="EMBL/GenBank/DDBJ databases">
        <title>Ramlibacter sp. G-1-2-2 isolated from soil.</title>
        <authorList>
            <person name="Dahal R.H."/>
        </authorList>
    </citation>
    <scope>NUCLEOTIDE SEQUENCE [LARGE SCALE GENOMIC DNA]</scope>
    <source>
        <strain evidence="2 3">G-1-2-2</strain>
    </source>
</reference>
<protein>
    <submittedName>
        <fullName evidence="2">BcpO-related WXXGXW repeat protein</fullName>
    </submittedName>
</protein>
<feature type="chain" id="PRO_5032811649" evidence="1">
    <location>
        <begin position="24"/>
        <end position="149"/>
    </location>
</feature>
<dbReference type="RefSeq" id="WP_169422474.1">
    <property type="nucleotide sequence ID" value="NZ_JABBFX010000004.1"/>
</dbReference>
<keyword evidence="3" id="KW-1185">Reference proteome</keyword>
<dbReference type="Pfam" id="PF12779">
    <property type="entry name" value="WXXGXW"/>
    <property type="match status" value="2"/>
</dbReference>
<proteinExistence type="predicted"/>
<dbReference type="EMBL" id="JABBFX010000004">
    <property type="protein sequence ID" value="NML48139.1"/>
    <property type="molecule type" value="Genomic_DNA"/>
</dbReference>
<comment type="caution">
    <text evidence="2">The sequence shown here is derived from an EMBL/GenBank/DDBJ whole genome shotgun (WGS) entry which is preliminary data.</text>
</comment>
<accession>A0A848HFB4</accession>
<feature type="signal peptide" evidence="1">
    <location>
        <begin position="1"/>
        <end position="23"/>
    </location>
</feature>
<dbReference type="Proteomes" id="UP000541185">
    <property type="component" value="Unassembled WGS sequence"/>
</dbReference>
<evidence type="ECO:0000313" key="3">
    <source>
        <dbReference type="Proteomes" id="UP000541185"/>
    </source>
</evidence>
<gene>
    <name evidence="2" type="ORF">HHL11_30600</name>
</gene>
<name>A0A848HFB4_9BURK</name>